<evidence type="ECO:0000313" key="1">
    <source>
        <dbReference type="EMBL" id="XAI71195.1"/>
    </source>
</evidence>
<organism evidence="1">
    <name type="scientific">Pseudomonas phage Cygsa01</name>
    <dbReference type="NCBI Taxonomy" id="3138529"/>
    <lineage>
        <taxon>Viruses</taxon>
    </lineage>
</organism>
<reference evidence="1" key="1">
    <citation type="journal article" date="2024" name="J. Gen. Virol.">
        <title>Novel phages of Pseudomonas syringae unveil numerous potential auxiliary metabolic genes.</title>
        <authorList>
            <person name="Feltin C."/>
            <person name="Garneau J.R."/>
            <person name="Morris C.E."/>
            <person name="Berard A."/>
            <person name="Torres-Barcelo C."/>
        </authorList>
    </citation>
    <scope>NUCLEOTIDE SEQUENCE</scope>
</reference>
<evidence type="ECO:0008006" key="2">
    <source>
        <dbReference type="Google" id="ProtNLM"/>
    </source>
</evidence>
<name>A0AAU6W3G3_9VIRU</name>
<proteinExistence type="predicted"/>
<accession>A0AAU6W3G3</accession>
<protein>
    <recommendedName>
        <fullName evidence="2">NIPSNAP domain-containing protein</fullName>
    </recommendedName>
</protein>
<dbReference type="EMBL" id="PP179332">
    <property type="protein sequence ID" value="XAI71195.1"/>
    <property type="molecule type" value="Genomic_DNA"/>
</dbReference>
<sequence>MAMLSLKHIHVQYETMVSGPDLDCYRVVLYVQPSGDDMMDMLHHEELFRTPEEAARLRKAISDKGMLNLEHWVWSPSLATAFGDLQVKPTAVLKTTPYTPKF</sequence>
<gene>
    <name evidence="1" type="ORF">Cygsa01_00149</name>
</gene>